<gene>
    <name evidence="2" type="ORF">KUTeg_025018</name>
</gene>
<proteinExistence type="predicted"/>
<dbReference type="PANTHER" id="PTHR14187">
    <property type="entry name" value="ALPHA KINASE/ELONGATION FACTOR 2 KINASE"/>
    <property type="match status" value="1"/>
</dbReference>
<protein>
    <recommendedName>
        <fullName evidence="1">Apple domain-containing protein</fullName>
    </recommendedName>
</protein>
<dbReference type="InterPro" id="IPR003609">
    <property type="entry name" value="Pan_app"/>
</dbReference>
<dbReference type="Proteomes" id="UP001217089">
    <property type="component" value="Unassembled WGS sequence"/>
</dbReference>
<evidence type="ECO:0000259" key="1">
    <source>
        <dbReference type="Pfam" id="PF00024"/>
    </source>
</evidence>
<name>A0ABQ9E3N4_TEGGR</name>
<dbReference type="InterPro" id="IPR043129">
    <property type="entry name" value="ATPase_NBD"/>
</dbReference>
<dbReference type="Gene3D" id="3.30.420.40">
    <property type="match status" value="1"/>
</dbReference>
<organism evidence="2 3">
    <name type="scientific">Tegillarca granosa</name>
    <name type="common">Malaysian cockle</name>
    <name type="synonym">Anadara granosa</name>
    <dbReference type="NCBI Taxonomy" id="220873"/>
    <lineage>
        <taxon>Eukaryota</taxon>
        <taxon>Metazoa</taxon>
        <taxon>Spiralia</taxon>
        <taxon>Lophotrochozoa</taxon>
        <taxon>Mollusca</taxon>
        <taxon>Bivalvia</taxon>
        <taxon>Autobranchia</taxon>
        <taxon>Pteriomorphia</taxon>
        <taxon>Arcoida</taxon>
        <taxon>Arcoidea</taxon>
        <taxon>Arcidae</taxon>
        <taxon>Tegillarca</taxon>
    </lineage>
</organism>
<evidence type="ECO:0000313" key="2">
    <source>
        <dbReference type="EMBL" id="KAJ8298487.1"/>
    </source>
</evidence>
<dbReference type="SUPFAM" id="SSF53067">
    <property type="entry name" value="Actin-like ATPase domain"/>
    <property type="match status" value="2"/>
</dbReference>
<keyword evidence="3" id="KW-1185">Reference proteome</keyword>
<evidence type="ECO:0000313" key="3">
    <source>
        <dbReference type="Proteomes" id="UP001217089"/>
    </source>
</evidence>
<dbReference type="EMBL" id="JARBDR010000923">
    <property type="protein sequence ID" value="KAJ8298487.1"/>
    <property type="molecule type" value="Genomic_DNA"/>
</dbReference>
<dbReference type="Pfam" id="PF00024">
    <property type="entry name" value="PAN_1"/>
    <property type="match status" value="1"/>
</dbReference>
<accession>A0ABQ9E3N4</accession>
<dbReference type="PANTHER" id="PTHR14187:SF5">
    <property type="entry name" value="HEAT SHOCK 70 KDA PROTEIN 12A"/>
    <property type="match status" value="1"/>
</dbReference>
<dbReference type="CDD" id="cd10229">
    <property type="entry name" value="ASKHA_NBD_HSP70_HSPA12"/>
    <property type="match status" value="1"/>
</dbReference>
<reference evidence="2 3" key="1">
    <citation type="submission" date="2022-12" db="EMBL/GenBank/DDBJ databases">
        <title>Chromosome-level genome of Tegillarca granosa.</title>
        <authorList>
            <person name="Kim J."/>
        </authorList>
    </citation>
    <scope>NUCLEOTIDE SEQUENCE [LARGE SCALE GENOMIC DNA]</scope>
    <source>
        <strain evidence="2">Teg-2019</strain>
        <tissue evidence="2">Adductor muscle</tissue>
    </source>
</reference>
<feature type="domain" description="Apple" evidence="1">
    <location>
        <begin position="570"/>
        <end position="617"/>
    </location>
</feature>
<sequence>MKIKKLADAFEFMSVIQTIELKEKEMIELFGFVVYYIHRQRSSMNLNSKKEKILVAAIDFGTTFSGYAFSFKHEYKEDPMNIKANNSWFAGSMSLVSLKAPTCVLLSPEKQFLAFGFEAEDKYSELALDEAHQGHYFFKRFKMILAEKKLTRDIQLKDDYGKSCPAKELFAHVIRYLKNHLLETLQTRGTGLDNKDIHWVLTVPAIWIFACAGIESEQLTICLEPEAASLYCQMLPMSRLQGPDANVALKGNLVGGPALKEFQDANKADDLDLHRELETKKRTISPKGTGKVTVKVPVSLVQTFERQTQEKIKDVIQQGSYVGKMNWVGDKLRMETDVFREMFRECIDSLIDHIRDLLKCKELQGLNTLIMVGGFSESDIMQDAFRQAFPDKKIIVPEESGLAVLKGAVLFGHKPQTITERISKYTYGINISPPYVPGEHSPLRKVTIDGVDRVKDVFKKYIEVDQRVKVGEAVTGRHVTIKRNQKEMLLKIFASDQKNPGYVTDDTCEYLGKVVVKLPESEEKLKVEVKMIFGETELMVEAKEQSTGHVKVKKVNFKLEKYTGCHTVFEECLRRCQNLNGCYSFAFNEKTEQCQLHSKVLTRADMFQPIYDWQYYCKETDSKITLAVPDNYYMALLEHCIDVSNKTAFVFEVKSADNFRLQLYTVEDLPSLRYAIKNAGKINQLNKLNRAEPFMEDTQDGKQ</sequence>
<comment type="caution">
    <text evidence="2">The sequence shown here is derived from an EMBL/GenBank/DDBJ whole genome shotgun (WGS) entry which is preliminary data.</text>
</comment>